<evidence type="ECO:0000256" key="6">
    <source>
        <dbReference type="ARBA" id="ARBA00022989"/>
    </source>
</evidence>
<comment type="similarity">
    <text evidence="2">Belongs to the major facilitator superfamily.</text>
</comment>
<dbReference type="InterPro" id="IPR024371">
    <property type="entry name" value="AcetylCoA_trans_1-like"/>
</dbReference>
<dbReference type="Proteomes" id="UP001293791">
    <property type="component" value="Unassembled WGS sequence"/>
</dbReference>
<evidence type="ECO:0000313" key="9">
    <source>
        <dbReference type="EMBL" id="MDZ5761992.1"/>
    </source>
</evidence>
<dbReference type="RefSeq" id="WP_322497486.1">
    <property type="nucleotide sequence ID" value="NZ_JARGYT010000014.1"/>
</dbReference>
<keyword evidence="10" id="KW-1185">Reference proteome</keyword>
<dbReference type="InterPro" id="IPR011701">
    <property type="entry name" value="MFS"/>
</dbReference>
<proteinExistence type="inferred from homology"/>
<feature type="transmembrane region" description="Helical" evidence="8">
    <location>
        <begin position="174"/>
        <end position="193"/>
    </location>
</feature>
<reference evidence="9 10" key="1">
    <citation type="submission" date="2023-02" db="EMBL/GenBank/DDBJ databases">
        <title>Host association and intracellularity evolved multiple times independently in the Rickettsiales.</title>
        <authorList>
            <person name="Castelli M."/>
            <person name="Nardi T."/>
            <person name="Gammuto L."/>
            <person name="Bellinzona G."/>
            <person name="Sabaneyeva E."/>
            <person name="Potekhin A."/>
            <person name="Serra V."/>
            <person name="Petroni G."/>
            <person name="Sassera D."/>
        </authorList>
    </citation>
    <scope>NUCLEOTIDE SEQUENCE [LARGE SCALE GENOMIC DNA]</scope>
    <source>
        <strain evidence="9 10">BOD18</strain>
    </source>
</reference>
<comment type="subcellular location">
    <subcellularLocation>
        <location evidence="1">Cell inner membrane</location>
        <topology evidence="1">Multi-pass membrane protein</topology>
    </subcellularLocation>
</comment>
<feature type="transmembrane region" description="Helical" evidence="8">
    <location>
        <begin position="294"/>
        <end position="313"/>
    </location>
</feature>
<dbReference type="PANTHER" id="PTHR12778">
    <property type="entry name" value="SOLUTE CARRIER FAMILY 33 ACETYL-COA TRANSPORTER -RELATED"/>
    <property type="match status" value="1"/>
</dbReference>
<evidence type="ECO:0000256" key="3">
    <source>
        <dbReference type="ARBA" id="ARBA00022448"/>
    </source>
</evidence>
<feature type="transmembrane region" description="Helical" evidence="8">
    <location>
        <begin position="43"/>
        <end position="62"/>
    </location>
</feature>
<keyword evidence="7 8" id="KW-0472">Membrane</keyword>
<keyword evidence="4" id="KW-1003">Cell membrane</keyword>
<feature type="transmembrane region" description="Helical" evidence="8">
    <location>
        <begin position="229"/>
        <end position="246"/>
    </location>
</feature>
<dbReference type="Pfam" id="PF07690">
    <property type="entry name" value="MFS_1"/>
    <property type="match status" value="1"/>
</dbReference>
<feature type="transmembrane region" description="Helical" evidence="8">
    <location>
        <begin position="266"/>
        <end position="287"/>
    </location>
</feature>
<dbReference type="Pfam" id="PF13000">
    <property type="entry name" value="Acatn"/>
    <property type="match status" value="1"/>
</dbReference>
<protein>
    <submittedName>
        <fullName evidence="9">MFS transporter</fullName>
    </submittedName>
</protein>
<keyword evidence="5 8" id="KW-0812">Transmembrane</keyword>
<feature type="transmembrane region" description="Helical" evidence="8">
    <location>
        <begin position="149"/>
        <end position="168"/>
    </location>
</feature>
<keyword evidence="6 8" id="KW-1133">Transmembrane helix</keyword>
<comment type="caution">
    <text evidence="9">The sequence shown here is derived from an EMBL/GenBank/DDBJ whole genome shotgun (WGS) entry which is preliminary data.</text>
</comment>
<feature type="transmembrane region" description="Helical" evidence="8">
    <location>
        <begin position="319"/>
        <end position="343"/>
    </location>
</feature>
<evidence type="ECO:0000256" key="8">
    <source>
        <dbReference type="SAM" id="Phobius"/>
    </source>
</evidence>
<evidence type="ECO:0000256" key="7">
    <source>
        <dbReference type="ARBA" id="ARBA00023136"/>
    </source>
</evidence>
<sequence length="411" mass="46355">MAFYGKITKYSLVPFSLGFSSGLVYLLLASTLSVYLYEHQISLILIGLFAIRLTPYSYKCLFSPIVESIRLKIFPKNFGQRRSWLVATQTLIALLIVSLGLIDPEKQIYILLILATSTAFIATLHDIAADGYRIELSPTILYTNSIHVLGFRTGLVISGAGSMLLLAFLSWREVFFIVASLYVPCIFTLIFIAEDHRLINNRYTINMCIKWFKAEVIDVVYSLLRLPKFYLSLLIIAFFKVSDTYLDSMYWIFLLEKGFTKTEIGLVIQTVSTVFNIFGAFLGAFLISRFRTVYYLLIAEVSAAVTNLLFLLISDANLWILTCINVVEATANGVANVVCISYMSSLCDKRFPASCFALLYSISSIIRFNIATTSGFIVSNYGWDMFFIISSMLSIPSIIAILARYYNDKTK</sequence>
<feature type="transmembrane region" description="Helical" evidence="8">
    <location>
        <begin position="108"/>
        <end position="128"/>
    </location>
</feature>
<accession>A0ABU5L7H1</accession>
<dbReference type="SUPFAM" id="SSF103473">
    <property type="entry name" value="MFS general substrate transporter"/>
    <property type="match status" value="1"/>
</dbReference>
<evidence type="ECO:0000256" key="5">
    <source>
        <dbReference type="ARBA" id="ARBA00022692"/>
    </source>
</evidence>
<evidence type="ECO:0000256" key="4">
    <source>
        <dbReference type="ARBA" id="ARBA00022519"/>
    </source>
</evidence>
<dbReference type="InterPro" id="IPR004752">
    <property type="entry name" value="AmpG_permease/AT-1"/>
</dbReference>
<feature type="transmembrane region" description="Helical" evidence="8">
    <location>
        <begin position="12"/>
        <end position="37"/>
    </location>
</feature>
<keyword evidence="3" id="KW-0813">Transport</keyword>
<gene>
    <name evidence="9" type="ORF">Cyrtocomes_00357</name>
</gene>
<organism evidence="9 10">
    <name type="scientific">Candidatus Cyrtobacter comes</name>
    <dbReference type="NCBI Taxonomy" id="675776"/>
    <lineage>
        <taxon>Bacteria</taxon>
        <taxon>Pseudomonadati</taxon>
        <taxon>Pseudomonadota</taxon>
        <taxon>Alphaproteobacteria</taxon>
        <taxon>Rickettsiales</taxon>
        <taxon>Candidatus Midichloriaceae</taxon>
        <taxon>Candidatus Cyrtobacter</taxon>
    </lineage>
</organism>
<dbReference type="PANTHER" id="PTHR12778:SF10">
    <property type="entry name" value="MAJOR FACILITATOR SUPERFAMILY DOMAIN-CONTAINING PROTEIN 3"/>
    <property type="match status" value="1"/>
</dbReference>
<dbReference type="EMBL" id="JARGYT010000014">
    <property type="protein sequence ID" value="MDZ5761992.1"/>
    <property type="molecule type" value="Genomic_DNA"/>
</dbReference>
<feature type="transmembrane region" description="Helical" evidence="8">
    <location>
        <begin position="385"/>
        <end position="406"/>
    </location>
</feature>
<evidence type="ECO:0000256" key="2">
    <source>
        <dbReference type="ARBA" id="ARBA00008335"/>
    </source>
</evidence>
<evidence type="ECO:0000256" key="1">
    <source>
        <dbReference type="ARBA" id="ARBA00004429"/>
    </source>
</evidence>
<dbReference type="Gene3D" id="1.20.1250.20">
    <property type="entry name" value="MFS general substrate transporter like domains"/>
    <property type="match status" value="1"/>
</dbReference>
<feature type="transmembrane region" description="Helical" evidence="8">
    <location>
        <begin position="83"/>
        <end position="102"/>
    </location>
</feature>
<evidence type="ECO:0000313" key="10">
    <source>
        <dbReference type="Proteomes" id="UP001293791"/>
    </source>
</evidence>
<dbReference type="InterPro" id="IPR036259">
    <property type="entry name" value="MFS_trans_sf"/>
</dbReference>
<feature type="transmembrane region" description="Helical" evidence="8">
    <location>
        <begin position="355"/>
        <end position="379"/>
    </location>
</feature>
<name>A0ABU5L7H1_9RICK</name>
<keyword evidence="4" id="KW-0997">Cell inner membrane</keyword>